<dbReference type="InterPro" id="IPR050768">
    <property type="entry name" value="UPF0353/GerABKA_families"/>
</dbReference>
<gene>
    <name evidence="6" type="ORF">ACFSJF_00695</name>
</gene>
<evidence type="ECO:0000256" key="1">
    <source>
        <dbReference type="ARBA" id="ARBA00004141"/>
    </source>
</evidence>
<dbReference type="PIRSF" id="PIRSF005690">
    <property type="entry name" value="GerBA"/>
    <property type="match status" value="1"/>
</dbReference>
<keyword evidence="5" id="KW-1133">Transmembrane helix</keyword>
<keyword evidence="3 4" id="KW-0472">Membrane</keyword>
<dbReference type="RefSeq" id="WP_377554481.1">
    <property type="nucleotide sequence ID" value="NZ_JBHUHQ010000002.1"/>
</dbReference>
<comment type="subcellular location">
    <subcellularLocation>
        <location evidence="4">Cell membrane</location>
    </subcellularLocation>
    <subcellularLocation>
        <location evidence="1">Membrane</location>
        <topology evidence="1">Multi-pass membrane protein</topology>
    </subcellularLocation>
</comment>
<feature type="transmembrane region" description="Helical" evidence="5">
    <location>
        <begin position="415"/>
        <end position="441"/>
    </location>
</feature>
<evidence type="ECO:0000256" key="3">
    <source>
        <dbReference type="ARBA" id="ARBA00023136"/>
    </source>
</evidence>
<reference evidence="7" key="1">
    <citation type="journal article" date="2019" name="Int. J. Syst. Evol. Microbiol.">
        <title>The Global Catalogue of Microorganisms (GCM) 10K type strain sequencing project: providing services to taxonomists for standard genome sequencing and annotation.</title>
        <authorList>
            <consortium name="The Broad Institute Genomics Platform"/>
            <consortium name="The Broad Institute Genome Sequencing Center for Infectious Disease"/>
            <person name="Wu L."/>
            <person name="Ma J."/>
        </authorList>
    </citation>
    <scope>NUCLEOTIDE SEQUENCE [LARGE SCALE GENOMIC DNA]</scope>
    <source>
        <strain evidence="7">R28</strain>
    </source>
</reference>
<organism evidence="6 7">
    <name type="scientific">Ornithinibacillus salinisoli</name>
    <dbReference type="NCBI Taxonomy" id="1848459"/>
    <lineage>
        <taxon>Bacteria</taxon>
        <taxon>Bacillati</taxon>
        <taxon>Bacillota</taxon>
        <taxon>Bacilli</taxon>
        <taxon>Bacillales</taxon>
        <taxon>Bacillaceae</taxon>
        <taxon>Ornithinibacillus</taxon>
    </lineage>
</organism>
<evidence type="ECO:0000313" key="7">
    <source>
        <dbReference type="Proteomes" id="UP001597383"/>
    </source>
</evidence>
<evidence type="ECO:0000256" key="4">
    <source>
        <dbReference type="PIRNR" id="PIRNR005690"/>
    </source>
</evidence>
<evidence type="ECO:0000256" key="5">
    <source>
        <dbReference type="SAM" id="Phobius"/>
    </source>
</evidence>
<comment type="caution">
    <text evidence="6">The sequence shown here is derived from an EMBL/GenBank/DDBJ whole genome shotgun (WGS) entry which is preliminary data.</text>
</comment>
<dbReference type="InterPro" id="IPR004995">
    <property type="entry name" value="Spore_Ger"/>
</dbReference>
<dbReference type="PANTHER" id="PTHR22550">
    <property type="entry name" value="SPORE GERMINATION PROTEIN"/>
    <property type="match status" value="1"/>
</dbReference>
<proteinExistence type="inferred from homology"/>
<sequence length="502" mass="56773">MRRRNSTNKKGNSIFPLKIEELEKILTNKFENNPDLKFSTYEQQGVKLAVFFIDYQVDVGKLQKSLLEPLLNMEKKWSTDSILNEIPLNSGSRGTTLDEVLKKLVIGEAFIYVEGEKEVVSYLLLHKESRSLEKAETESLVLGPKVSFTESLATNLNIVRWRIKSTDLVLEEFKIGKTMPSDVRLVYMKSIANDEDVNTLRQRLEELDVDEVEDSVVLKQYLEDSQTNLFPQFDHTELPDRFTYAVKKGKIGILVENSPSGFIAPATIFSFLESTEDLYMRWQAGTFLRLLRFIAIAFSITVTPLYVAAVSYQYSIIPTEILITIGQSRAGVPFPPLIEALFLEFLLELLREAGARLPTKVGQTMGIVGGIVIGTAAVEAGLTSNILIIVVAMSALSSFTVPSYLLGTTVRLVRFPLIVLAGILGFLGIVFGLCFLIIHLLRLKSLGRPYLLPVYPLIIKDFNKVFYRTPFNYTNKRARSYRPKDLIRFNKKDATKKRDIDE</sequence>
<name>A0ABW4VTG5_9BACI</name>
<feature type="transmembrane region" description="Helical" evidence="5">
    <location>
        <begin position="290"/>
        <end position="312"/>
    </location>
</feature>
<evidence type="ECO:0000313" key="6">
    <source>
        <dbReference type="EMBL" id="MFD2042828.1"/>
    </source>
</evidence>
<accession>A0ABW4VTG5</accession>
<dbReference type="EMBL" id="JBHUHQ010000002">
    <property type="protein sequence ID" value="MFD2042828.1"/>
    <property type="molecule type" value="Genomic_DNA"/>
</dbReference>
<protein>
    <submittedName>
        <fullName evidence="6">Spore germination protein</fullName>
    </submittedName>
</protein>
<dbReference type="PANTHER" id="PTHR22550:SF5">
    <property type="entry name" value="LEUCINE ZIPPER PROTEIN 4"/>
    <property type="match status" value="1"/>
</dbReference>
<evidence type="ECO:0000256" key="2">
    <source>
        <dbReference type="ARBA" id="ARBA00005278"/>
    </source>
</evidence>
<keyword evidence="5" id="KW-0812">Transmembrane</keyword>
<dbReference type="Pfam" id="PF03323">
    <property type="entry name" value="GerA"/>
    <property type="match status" value="1"/>
</dbReference>
<keyword evidence="7" id="KW-1185">Reference proteome</keyword>
<comment type="similarity">
    <text evidence="2 4">Belongs to the GerABKA family.</text>
</comment>
<dbReference type="Proteomes" id="UP001597383">
    <property type="component" value="Unassembled WGS sequence"/>
</dbReference>